<name>A0ABM1JMI8_GEKJA</name>
<dbReference type="Pfam" id="PF23172">
    <property type="entry name" value="bHLH_NCOA"/>
    <property type="match status" value="1"/>
</dbReference>
<dbReference type="InterPro" id="IPR013767">
    <property type="entry name" value="PAS_fold"/>
</dbReference>
<dbReference type="PANTHER" id="PTHR10684">
    <property type="entry name" value="NUCLEAR RECEPTOR COACTIVATOR"/>
    <property type="match status" value="1"/>
</dbReference>
<dbReference type="InterPro" id="IPR017426">
    <property type="entry name" value="Nuclear_rcpt_coactivator"/>
</dbReference>
<feature type="compositionally biased region" description="Low complexity" evidence="8">
    <location>
        <begin position="1251"/>
        <end position="1265"/>
    </location>
</feature>
<comment type="subcellular location">
    <subcellularLocation>
        <location evidence="7">Nucleus</location>
    </subcellularLocation>
</comment>
<feature type="compositionally biased region" description="Low complexity" evidence="8">
    <location>
        <begin position="874"/>
        <end position="891"/>
    </location>
</feature>
<comment type="similarity">
    <text evidence="1 7">Belongs to the SRC/p160 nuclear receptor coactivator family.</text>
</comment>
<dbReference type="Pfam" id="PF16665">
    <property type="entry name" value="NCOA_u2"/>
    <property type="match status" value="1"/>
</dbReference>
<dbReference type="RefSeq" id="XP_015262675.1">
    <property type="nucleotide sequence ID" value="XM_015407189.1"/>
</dbReference>
<evidence type="ECO:0000256" key="8">
    <source>
        <dbReference type="SAM" id="MobiDB-lite"/>
    </source>
</evidence>
<dbReference type="SMART" id="SM01151">
    <property type="entry name" value="DUF1518"/>
    <property type="match status" value="1"/>
</dbReference>
<dbReference type="SUPFAM" id="SSF55785">
    <property type="entry name" value="PYP-like sensor domain (PAS domain)"/>
    <property type="match status" value="2"/>
</dbReference>
<dbReference type="Gene3D" id="4.10.280.10">
    <property type="entry name" value="Helix-loop-helix DNA-binding domain"/>
    <property type="match status" value="1"/>
</dbReference>
<keyword evidence="2" id="KW-0677">Repeat</keyword>
<feature type="region of interest" description="Disordered" evidence="8">
    <location>
        <begin position="564"/>
        <end position="593"/>
    </location>
</feature>
<dbReference type="InterPro" id="IPR009110">
    <property type="entry name" value="Nuc_rcpt_coact"/>
</dbReference>
<feature type="compositionally biased region" description="Polar residues" evidence="8">
    <location>
        <begin position="428"/>
        <end position="457"/>
    </location>
</feature>
<dbReference type="SMART" id="SM00353">
    <property type="entry name" value="HLH"/>
    <property type="match status" value="1"/>
</dbReference>
<feature type="domain" description="BHLH" evidence="10">
    <location>
        <begin position="3"/>
        <end position="60"/>
    </location>
</feature>
<feature type="region of interest" description="Disordered" evidence="8">
    <location>
        <begin position="1251"/>
        <end position="1305"/>
    </location>
</feature>
<dbReference type="Proteomes" id="UP000694871">
    <property type="component" value="Unplaced"/>
</dbReference>
<dbReference type="InterPro" id="IPR011598">
    <property type="entry name" value="bHLH_dom"/>
</dbReference>
<dbReference type="InterPro" id="IPR014935">
    <property type="entry name" value="SRC/p160_LXXLL"/>
</dbReference>
<dbReference type="Pfam" id="PF16279">
    <property type="entry name" value="DUF4927"/>
    <property type="match status" value="1"/>
</dbReference>
<sequence>MAIFSSLICSGEKRRREQESKYIEELAELISANLSDIDNFNVKPDKCAILKETVRQIRQIKEQGKAASTDDDVQKADVSSTGQGVIDKDSLGPLLLQALDGFLFVVNRDGNIVFVSENVTQYLQYKQEDLVNTSVYNILHEEDRKDFLKNLPKSAVNGVSWTNEAPRQKSHTFNCRMLVKTMHDVLEDVGNNQESQQRFETMQCFALSQPRAMMEEGEDLQSCMICVARRISAVERVFSPNTESFITRHDLSGKLVNIDTNSLRSMRPGFEDTIRRCIQRFLCANEGQPWSNKRHYQEAYLQGHSETPLYRFSLADGTLVTAQTKSKLFRNPVTSDRHGYISTHFLQREQNGYRPNPSTMGQNIRASSTGNTNSVSGVMNMSPGQNMPMQNRNYGMGDPNLMGQVGSVRYGGPGNMGSMNPGQPMQPSPYQSNNYGLNMSSPPHGSPGLNSSQQNLMVSPRNRGSPKVNSHQFSPVAGVHSPMGSASNTSSSNFSSSSLSALQAISEGVGTSLLSTLSSPGPRLDNSPNMNVAQPNKMGSQESKSPPGLFCEQNQVESSMCQSINREPLGNKDIKEENLEGSEQRGPPESKGHKKLLQLLTCSSEERGHSALSNSPLDSSCKEPPTNATSPSSGVSSSTSGGVSSSSNMQEKHRILHKLLRNGNSPAEVAKITAEATGKDTYHDSSSSASCGEGAIKQEQLSPKKKENHALLRYLLDKDDGKDLSKEIKPKIESMDSKMGQCSSSAMPTSSQEKEMKIKTEPTEEMSGDLVDNLDAILGDLSSSEFCSNPMSMNGNNMGNKQLMCQGNPPLGMRSPQSVQPTRPPFNRAMSLDSPVSVGSSPSARNVNAFSMLQKQSMMGGSPRMIENQENFGANMGGSNRNMSMNQNSGGDWSLQNPKVSRMEPTSSAPVARPGPDCNPTLSRSTMGGSMPGLPMRSNSMPGTRSMLQQQMIHMRPNDINIGMAGNPYAHPGPSTQSSSWPENMLSMEQGPRGSQTSFQKDRHVGTFPSSSDGPFYDVVMVGAKLRMHTPLVRNTLDDFLYNVPTVDGQSDERALLDQLHMLLSNTDVNSLEEIDRALGIPDLVNQGQALEPKQESFHGQETTVMIDQKPPMYGQPYQGQGAVMPGGFTAIQGQQASFNSMMNQMNQQNNFPMQSMHPRASMMRPRTNTPKQLRMQLQQRLQGQQFLNQARQTLDMKMETSNPGGASVMRPVIPPQMGSPQQSFLNAQMVAQRNRELISHHIRQQRMAMMIQQQQQQQQQQPQAFSPPPNVTASGSMDGSVAGPPMAPVPPQQFSYPTNYGMNQQPDPSFNRVSTPPNSIMAQRIGPSQNPMMQHPQANPMYQSPEMKGWPSGNMARSSSFPQQQFSHPGNPTTYSVMHMNGNGGHMGQMNINVMPTSGIPMGPDQQKYC</sequence>
<dbReference type="PANTHER" id="PTHR10684:SF3">
    <property type="entry name" value="NUCLEAR RECEPTOR COACTIVATOR 3"/>
    <property type="match status" value="1"/>
</dbReference>
<dbReference type="InterPro" id="IPR032565">
    <property type="entry name" value="NCOA2/3_DUF4927"/>
</dbReference>
<dbReference type="GeneID" id="107106974"/>
<feature type="compositionally biased region" description="Low complexity" evidence="8">
    <location>
        <begin position="416"/>
        <end position="425"/>
    </location>
</feature>
<dbReference type="InterPro" id="IPR000014">
    <property type="entry name" value="PAS"/>
</dbReference>
<keyword evidence="6 7" id="KW-0539">Nucleus</keyword>
<dbReference type="SUPFAM" id="SSF47459">
    <property type="entry name" value="HLH, helix-loop-helix DNA-binding domain"/>
    <property type="match status" value="1"/>
</dbReference>
<dbReference type="InterPro" id="IPR035965">
    <property type="entry name" value="PAS-like_dom_sf"/>
</dbReference>
<dbReference type="SMART" id="SM00091">
    <property type="entry name" value="PAS"/>
    <property type="match status" value="1"/>
</dbReference>
<dbReference type="Pfam" id="PF00989">
    <property type="entry name" value="PAS"/>
    <property type="match status" value="1"/>
</dbReference>
<dbReference type="Pfam" id="PF07469">
    <property type="entry name" value="DUF1518"/>
    <property type="match status" value="1"/>
</dbReference>
<evidence type="ECO:0000256" key="7">
    <source>
        <dbReference type="PIRNR" id="PIRNR038181"/>
    </source>
</evidence>
<evidence type="ECO:0000256" key="5">
    <source>
        <dbReference type="ARBA" id="ARBA00023163"/>
    </source>
</evidence>
<feature type="domain" description="PAS" evidence="9">
    <location>
        <begin position="95"/>
        <end position="158"/>
    </location>
</feature>
<proteinExistence type="inferred from homology"/>
<feature type="compositionally biased region" description="Low complexity" evidence="8">
    <location>
        <begin position="485"/>
        <end position="495"/>
    </location>
</feature>
<keyword evidence="4 7" id="KW-0010">Activator</keyword>
<evidence type="ECO:0000259" key="9">
    <source>
        <dbReference type="PROSITE" id="PS50112"/>
    </source>
</evidence>
<feature type="region of interest" description="Disordered" evidence="8">
    <location>
        <begin position="606"/>
        <end position="651"/>
    </location>
</feature>
<dbReference type="InterPro" id="IPR014920">
    <property type="entry name" value="Nuc_rcpt_coact_Ncoa-typ"/>
</dbReference>
<protein>
    <recommendedName>
        <fullName evidence="7">Nuclear receptor coactivator</fullName>
    </recommendedName>
</protein>
<feature type="region of interest" description="Disordered" evidence="8">
    <location>
        <begin position="410"/>
        <end position="495"/>
    </location>
</feature>
<dbReference type="CDD" id="cd00130">
    <property type="entry name" value="PAS"/>
    <property type="match status" value="1"/>
</dbReference>
<dbReference type="Gene3D" id="3.30.450.20">
    <property type="entry name" value="PAS domain"/>
    <property type="match status" value="2"/>
</dbReference>
<feature type="region of interest" description="Disordered" evidence="8">
    <location>
        <begin position="678"/>
        <end position="703"/>
    </location>
</feature>
<evidence type="ECO:0000256" key="6">
    <source>
        <dbReference type="ARBA" id="ARBA00023242"/>
    </source>
</evidence>
<evidence type="ECO:0000313" key="11">
    <source>
        <dbReference type="Proteomes" id="UP000694871"/>
    </source>
</evidence>
<evidence type="ECO:0000259" key="10">
    <source>
        <dbReference type="PROSITE" id="PS50888"/>
    </source>
</evidence>
<evidence type="ECO:0000313" key="12">
    <source>
        <dbReference type="RefSeq" id="XP_015262675.1"/>
    </source>
</evidence>
<dbReference type="Pfam" id="PF14598">
    <property type="entry name" value="PAS_11"/>
    <property type="match status" value="1"/>
</dbReference>
<dbReference type="PROSITE" id="PS50112">
    <property type="entry name" value="PAS"/>
    <property type="match status" value="1"/>
</dbReference>
<dbReference type="Pfam" id="PF08832">
    <property type="entry name" value="SRC-1"/>
    <property type="match status" value="1"/>
</dbReference>
<feature type="region of interest" description="Disordered" evidence="8">
    <location>
        <begin position="735"/>
        <end position="754"/>
    </location>
</feature>
<keyword evidence="11" id="KW-1185">Reference proteome</keyword>
<feature type="region of interest" description="Disordered" evidence="8">
    <location>
        <begin position="513"/>
        <end position="551"/>
    </location>
</feature>
<feature type="compositionally biased region" description="Polar residues" evidence="8">
    <location>
        <begin position="740"/>
        <end position="751"/>
    </location>
</feature>
<evidence type="ECO:0000256" key="3">
    <source>
        <dbReference type="ARBA" id="ARBA00023015"/>
    </source>
</evidence>
<feature type="compositionally biased region" description="Polar residues" evidence="8">
    <location>
        <begin position="894"/>
        <end position="909"/>
    </location>
</feature>
<dbReference type="InterPro" id="IPR036638">
    <property type="entry name" value="HLH_DNA-bd_sf"/>
</dbReference>
<keyword evidence="5 7" id="KW-0804">Transcription</keyword>
<evidence type="ECO:0000256" key="1">
    <source>
        <dbReference type="ARBA" id="ARBA00009933"/>
    </source>
</evidence>
<feature type="compositionally biased region" description="Basic and acidic residues" evidence="8">
    <location>
        <begin position="569"/>
        <end position="591"/>
    </location>
</feature>
<feature type="compositionally biased region" description="Low complexity" evidence="8">
    <location>
        <begin position="629"/>
        <end position="647"/>
    </location>
</feature>
<dbReference type="Pfam" id="PF08815">
    <property type="entry name" value="Nuc_rec_co-act"/>
    <property type="match status" value="1"/>
</dbReference>
<keyword evidence="12" id="KW-0675">Receptor</keyword>
<organism evidence="11 12">
    <name type="scientific">Gekko japonicus</name>
    <name type="common">Schlegel's Japanese gecko</name>
    <dbReference type="NCBI Taxonomy" id="146911"/>
    <lineage>
        <taxon>Eukaryota</taxon>
        <taxon>Metazoa</taxon>
        <taxon>Chordata</taxon>
        <taxon>Craniata</taxon>
        <taxon>Vertebrata</taxon>
        <taxon>Euteleostomi</taxon>
        <taxon>Lepidosauria</taxon>
        <taxon>Squamata</taxon>
        <taxon>Bifurcata</taxon>
        <taxon>Gekkota</taxon>
        <taxon>Gekkonidae</taxon>
        <taxon>Gekkoninae</taxon>
        <taxon>Gekko</taxon>
    </lineage>
</organism>
<dbReference type="PIRSF" id="PIRSF038181">
    <property type="entry name" value="Nuclear_receptor_coactivator"/>
    <property type="match status" value="1"/>
</dbReference>
<feature type="region of interest" description="Disordered" evidence="8">
    <location>
        <begin position="874"/>
        <end position="933"/>
    </location>
</feature>
<dbReference type="PROSITE" id="PS50888">
    <property type="entry name" value="BHLH"/>
    <property type="match status" value="1"/>
</dbReference>
<dbReference type="SUPFAM" id="SSF69125">
    <property type="entry name" value="Nuclear receptor coactivator interlocking domain"/>
    <property type="match status" value="1"/>
</dbReference>
<dbReference type="InterPro" id="IPR056193">
    <property type="entry name" value="bHLH_NCOA1-3"/>
</dbReference>
<dbReference type="InterPro" id="IPR037077">
    <property type="entry name" value="Nuc_rcpt_coact_Ncoa_int_sf"/>
</dbReference>
<feature type="compositionally biased region" description="Polar residues" evidence="8">
    <location>
        <begin position="1293"/>
        <end position="1305"/>
    </location>
</feature>
<dbReference type="Gene3D" id="6.10.140.20">
    <property type="entry name" value="Nuclear receptor coactivator, Ncoa-type, interlocking domain"/>
    <property type="match status" value="1"/>
</dbReference>
<dbReference type="InterPro" id="IPR010011">
    <property type="entry name" value="NCO_DUF1518"/>
</dbReference>
<evidence type="ECO:0000256" key="4">
    <source>
        <dbReference type="ARBA" id="ARBA00023159"/>
    </source>
</evidence>
<evidence type="ECO:0000256" key="2">
    <source>
        <dbReference type="ARBA" id="ARBA00022737"/>
    </source>
</evidence>
<feature type="compositionally biased region" description="Polar residues" evidence="8">
    <location>
        <begin position="526"/>
        <end position="544"/>
    </location>
</feature>
<feature type="region of interest" description="Disordered" evidence="8">
    <location>
        <begin position="969"/>
        <end position="1010"/>
    </location>
</feature>
<gene>
    <name evidence="12" type="primary">NCOA3</name>
</gene>
<accession>A0ABM1JMI8</accession>
<reference evidence="12" key="1">
    <citation type="submission" date="2025-08" db="UniProtKB">
        <authorList>
            <consortium name="RefSeq"/>
        </authorList>
    </citation>
    <scope>IDENTIFICATION</scope>
</reference>
<keyword evidence="3 7" id="KW-0805">Transcription regulation</keyword>